<evidence type="ECO:0000256" key="4">
    <source>
        <dbReference type="ARBA" id="ARBA00023125"/>
    </source>
</evidence>
<evidence type="ECO:0000313" key="14">
    <source>
        <dbReference type="RefSeq" id="XP_010255253.1"/>
    </source>
</evidence>
<dbReference type="RefSeq" id="XP_010255253.1">
    <property type="nucleotide sequence ID" value="XM_010256951.2"/>
</dbReference>
<evidence type="ECO:0000256" key="7">
    <source>
        <dbReference type="ARBA" id="ARBA00023242"/>
    </source>
</evidence>
<feature type="region of interest" description="Disordered" evidence="9">
    <location>
        <begin position="483"/>
        <end position="578"/>
    </location>
</feature>
<dbReference type="InterPro" id="IPR001356">
    <property type="entry name" value="HD"/>
</dbReference>
<evidence type="ECO:0000256" key="3">
    <source>
        <dbReference type="ARBA" id="ARBA00023015"/>
    </source>
</evidence>
<dbReference type="GO" id="GO:0005634">
    <property type="term" value="C:nucleus"/>
    <property type="evidence" value="ECO:0000318"/>
    <property type="project" value="GO_Central"/>
</dbReference>
<dbReference type="FunFam" id="1.10.10.60:FF:000083">
    <property type="entry name" value="BEL1-like homeodomain protein 4"/>
    <property type="match status" value="1"/>
</dbReference>
<feature type="domain" description="Homeobox" evidence="10">
    <location>
        <begin position="410"/>
        <end position="473"/>
    </location>
</feature>
<proteinExistence type="inferred from homology"/>
<sequence length="691" mass="77078">MARESPQDKPKNLVSPTGFCYLGTSSNSSPTIQSHLVNQMQSFESSPELFNLTSGIEMLGFPSKNLQQRDSNSVMWKGFFSKQGNQASSSSKTMTGHTSDFYQPEFNKPADFPTGFSETTGENLMVTPEPGWNDNRLLVDDSCLRCVFPCEGNERPSQGLSLSLSSSKPSSIGLQSFELRDTNHHHHHQQHQDDMRFISSNSRDGLFGKSINHQQQQQILQDGFFGKAANVHQVHFQLKNSKYLAPAQELLNEVCNLGTKQTDQPKQKPHKANQWEEENGGDSSKKQPLYTLDLLELQKRKAKLLSMLEEVDRRYRQYCEEMKGVVSSFEAVAGTGGAKVYSALASKAMSKHFRCLRDGIVGQIKATKKAMGEKDLVAPGTTKGETPRLRLIDQALRQQRAFQQMSMMESHPWRPQRGLPERSVSVLRAWLFEHFLHPYPSDVDKHILARQTGLSRSQVSNWFINARVRLWKPMVEEMYLEETKDLDNMTSSEGGTSHGDNAGRRPNQNHNSNQTPQPNSEDQKPTTDQLVRAESESLSSIISNPEKNGSSSSSKINGRNDQGDHCHHQQNQQQQLGSSRVPELFGAVDLDFSAYNQHTAASTISFANNGGVHHQNIGGGVSLTLGLQQHGGSGVSLSFSPASQHSLFFPRDHINEDCQSIHQYSMLDGEGQNNLPYRNLMGAQLLHDLAG</sequence>
<dbReference type="GO" id="GO:0003677">
    <property type="term" value="F:DNA binding"/>
    <property type="evidence" value="ECO:0007669"/>
    <property type="project" value="UniProtKB-UniRule"/>
</dbReference>
<keyword evidence="11" id="KW-1185">Reference proteome</keyword>
<dbReference type="SUPFAM" id="SSF46689">
    <property type="entry name" value="Homeodomain-like"/>
    <property type="match status" value="1"/>
</dbReference>
<dbReference type="CDD" id="cd00086">
    <property type="entry name" value="homeodomain"/>
    <property type="match status" value="1"/>
</dbReference>
<name>A0A1U8A0Y5_NELNU</name>
<keyword evidence="6" id="KW-0804">Transcription</keyword>
<dbReference type="Pfam" id="PF05920">
    <property type="entry name" value="Homeobox_KN"/>
    <property type="match status" value="1"/>
</dbReference>
<dbReference type="InterPro" id="IPR006563">
    <property type="entry name" value="POX_dom"/>
</dbReference>
<dbReference type="OrthoDB" id="10056939at2759"/>
<feature type="DNA-binding region" description="Homeobox" evidence="8">
    <location>
        <begin position="412"/>
        <end position="474"/>
    </location>
</feature>
<dbReference type="STRING" id="4432.A0A1U8A0Y5"/>
<reference evidence="12 13" key="1">
    <citation type="submission" date="2025-04" db="UniProtKB">
        <authorList>
            <consortium name="RefSeq"/>
        </authorList>
    </citation>
    <scope>IDENTIFICATION</scope>
</reference>
<dbReference type="RefSeq" id="XP_010255252.1">
    <property type="nucleotide sequence ID" value="XM_010256950.2"/>
</dbReference>
<dbReference type="InterPro" id="IPR008422">
    <property type="entry name" value="KN_HD"/>
</dbReference>
<organism evidence="11 13">
    <name type="scientific">Nelumbo nucifera</name>
    <name type="common">Sacred lotus</name>
    <dbReference type="NCBI Taxonomy" id="4432"/>
    <lineage>
        <taxon>Eukaryota</taxon>
        <taxon>Viridiplantae</taxon>
        <taxon>Streptophyta</taxon>
        <taxon>Embryophyta</taxon>
        <taxon>Tracheophyta</taxon>
        <taxon>Spermatophyta</taxon>
        <taxon>Magnoliopsida</taxon>
        <taxon>Proteales</taxon>
        <taxon>Nelumbonaceae</taxon>
        <taxon>Nelumbo</taxon>
    </lineage>
</organism>
<keyword evidence="5 8" id="KW-0371">Homeobox</keyword>
<dbReference type="GeneID" id="104595992"/>
<dbReference type="Gene3D" id="1.10.10.60">
    <property type="entry name" value="Homeodomain-like"/>
    <property type="match status" value="1"/>
</dbReference>
<comment type="subcellular location">
    <subcellularLocation>
        <location evidence="1 8">Nucleus</location>
    </subcellularLocation>
</comment>
<feature type="compositionally biased region" description="Polar residues" evidence="9">
    <location>
        <begin position="536"/>
        <end position="559"/>
    </location>
</feature>
<keyword evidence="7 8" id="KW-0539">Nucleus</keyword>
<dbReference type="PANTHER" id="PTHR11850">
    <property type="entry name" value="HOMEOBOX PROTEIN TRANSCRIPTION FACTORS"/>
    <property type="match status" value="1"/>
</dbReference>
<dbReference type="Pfam" id="PF07526">
    <property type="entry name" value="POX"/>
    <property type="match status" value="1"/>
</dbReference>
<feature type="region of interest" description="Disordered" evidence="9">
    <location>
        <begin position="260"/>
        <end position="286"/>
    </location>
</feature>
<accession>A0A1U8A0Y5</accession>
<evidence type="ECO:0000256" key="2">
    <source>
        <dbReference type="ARBA" id="ARBA00006454"/>
    </source>
</evidence>
<evidence type="ECO:0000256" key="9">
    <source>
        <dbReference type="SAM" id="MobiDB-lite"/>
    </source>
</evidence>
<feature type="compositionally biased region" description="Polar residues" evidence="9">
    <location>
        <begin position="506"/>
        <end position="520"/>
    </location>
</feature>
<feature type="compositionally biased region" description="Polar residues" evidence="9">
    <location>
        <begin position="488"/>
        <end position="499"/>
    </location>
</feature>
<evidence type="ECO:0000313" key="13">
    <source>
        <dbReference type="RefSeq" id="XP_010255252.1"/>
    </source>
</evidence>
<feature type="compositionally biased region" description="Basic and acidic residues" evidence="9">
    <location>
        <begin position="521"/>
        <end position="535"/>
    </location>
</feature>
<dbReference type="PROSITE" id="PS50071">
    <property type="entry name" value="HOMEOBOX_2"/>
    <property type="match status" value="1"/>
</dbReference>
<dbReference type="InterPro" id="IPR009057">
    <property type="entry name" value="Homeodomain-like_sf"/>
</dbReference>
<dbReference type="eggNOG" id="KOG0773">
    <property type="taxonomic scope" value="Eukaryota"/>
</dbReference>
<evidence type="ECO:0000256" key="8">
    <source>
        <dbReference type="PROSITE-ProRule" id="PRU00108"/>
    </source>
</evidence>
<dbReference type="OMA" id="GHYREQM"/>
<evidence type="ECO:0000313" key="11">
    <source>
        <dbReference type="Proteomes" id="UP000189703"/>
    </source>
</evidence>
<evidence type="ECO:0000256" key="5">
    <source>
        <dbReference type="ARBA" id="ARBA00023155"/>
    </source>
</evidence>
<keyword evidence="4 8" id="KW-0238">DNA-binding</keyword>
<dbReference type="SMART" id="SM00574">
    <property type="entry name" value="POX"/>
    <property type="match status" value="1"/>
</dbReference>
<evidence type="ECO:0000256" key="1">
    <source>
        <dbReference type="ARBA" id="ARBA00004123"/>
    </source>
</evidence>
<dbReference type="AlphaFoldDB" id="A0A1U8A0Y5"/>
<evidence type="ECO:0000259" key="10">
    <source>
        <dbReference type="PROSITE" id="PS50071"/>
    </source>
</evidence>
<dbReference type="SMART" id="SM00389">
    <property type="entry name" value="HOX"/>
    <property type="match status" value="1"/>
</dbReference>
<comment type="similarity">
    <text evidence="2">Belongs to the TALE/BELL homeobox family.</text>
</comment>
<dbReference type="KEGG" id="nnu:104595992"/>
<evidence type="ECO:0000313" key="12">
    <source>
        <dbReference type="RefSeq" id="XP_010255251.1"/>
    </source>
</evidence>
<protein>
    <submittedName>
        <fullName evidence="12 13">Homeobox protein BEL1 homolog</fullName>
    </submittedName>
</protein>
<evidence type="ECO:0000256" key="6">
    <source>
        <dbReference type="ARBA" id="ARBA00023163"/>
    </source>
</evidence>
<gene>
    <name evidence="12 13 14" type="primary">LOC104595992</name>
</gene>
<keyword evidence="3" id="KW-0805">Transcription regulation</keyword>
<dbReference type="GO" id="GO:0006355">
    <property type="term" value="P:regulation of DNA-templated transcription"/>
    <property type="evidence" value="ECO:0007669"/>
    <property type="project" value="InterPro"/>
</dbReference>
<dbReference type="InterPro" id="IPR050224">
    <property type="entry name" value="TALE_homeobox"/>
</dbReference>
<dbReference type="Proteomes" id="UP000189703">
    <property type="component" value="Unplaced"/>
</dbReference>
<dbReference type="RefSeq" id="XP_010255251.1">
    <property type="nucleotide sequence ID" value="XM_010256949.2"/>
</dbReference>